<protein>
    <submittedName>
        <fullName evidence="6">TlpA family protein disulfide reductase</fullName>
    </submittedName>
</protein>
<dbReference type="PROSITE" id="PS00194">
    <property type="entry name" value="THIOREDOXIN_1"/>
    <property type="match status" value="1"/>
</dbReference>
<dbReference type="InterPro" id="IPR017937">
    <property type="entry name" value="Thioredoxin_CS"/>
</dbReference>
<dbReference type="PROSITE" id="PS51352">
    <property type="entry name" value="THIOREDOXIN_2"/>
    <property type="match status" value="1"/>
</dbReference>
<comment type="subcellular location">
    <subcellularLocation>
        <location evidence="1">Cell envelope</location>
    </subcellularLocation>
</comment>
<keyword evidence="7" id="KW-1185">Reference proteome</keyword>
<dbReference type="InterPro" id="IPR050553">
    <property type="entry name" value="Thioredoxin_ResA/DsbE_sf"/>
</dbReference>
<dbReference type="InterPro" id="IPR013766">
    <property type="entry name" value="Thioredoxin_domain"/>
</dbReference>
<evidence type="ECO:0000313" key="6">
    <source>
        <dbReference type="EMBL" id="MFD2732824.1"/>
    </source>
</evidence>
<organism evidence="6 7">
    <name type="scientific">Pedobacter alpinus</name>
    <dbReference type="NCBI Taxonomy" id="1590643"/>
    <lineage>
        <taxon>Bacteria</taxon>
        <taxon>Pseudomonadati</taxon>
        <taxon>Bacteroidota</taxon>
        <taxon>Sphingobacteriia</taxon>
        <taxon>Sphingobacteriales</taxon>
        <taxon>Sphingobacteriaceae</taxon>
        <taxon>Pedobacter</taxon>
    </lineage>
</organism>
<dbReference type="Pfam" id="PF08534">
    <property type="entry name" value="Redoxin"/>
    <property type="match status" value="1"/>
</dbReference>
<reference evidence="7" key="1">
    <citation type="journal article" date="2019" name="Int. J. Syst. Evol. Microbiol.">
        <title>The Global Catalogue of Microorganisms (GCM) 10K type strain sequencing project: providing services to taxonomists for standard genome sequencing and annotation.</title>
        <authorList>
            <consortium name="The Broad Institute Genomics Platform"/>
            <consortium name="The Broad Institute Genome Sequencing Center for Infectious Disease"/>
            <person name="Wu L."/>
            <person name="Ma J."/>
        </authorList>
    </citation>
    <scope>NUCLEOTIDE SEQUENCE [LARGE SCALE GENOMIC DNA]</scope>
    <source>
        <strain evidence="7">KCTC 42456</strain>
    </source>
</reference>
<dbReference type="CDD" id="cd02966">
    <property type="entry name" value="TlpA_like_family"/>
    <property type="match status" value="1"/>
</dbReference>
<dbReference type="Proteomes" id="UP001597546">
    <property type="component" value="Unassembled WGS sequence"/>
</dbReference>
<dbReference type="SUPFAM" id="SSF52833">
    <property type="entry name" value="Thioredoxin-like"/>
    <property type="match status" value="1"/>
</dbReference>
<keyword evidence="4" id="KW-0812">Transmembrane</keyword>
<keyword evidence="2" id="KW-0201">Cytochrome c-type biogenesis</keyword>
<accession>A0ABW5TVE2</accession>
<gene>
    <name evidence="6" type="ORF">ACFSSE_14030</name>
</gene>
<evidence type="ECO:0000256" key="1">
    <source>
        <dbReference type="ARBA" id="ARBA00004196"/>
    </source>
</evidence>
<dbReference type="RefSeq" id="WP_379046863.1">
    <property type="nucleotide sequence ID" value="NZ_JBHSKW010000063.1"/>
</dbReference>
<evidence type="ECO:0000313" key="7">
    <source>
        <dbReference type="Proteomes" id="UP001597546"/>
    </source>
</evidence>
<proteinExistence type="predicted"/>
<feature type="transmembrane region" description="Helical" evidence="4">
    <location>
        <begin position="7"/>
        <end position="27"/>
    </location>
</feature>
<evidence type="ECO:0000256" key="4">
    <source>
        <dbReference type="SAM" id="Phobius"/>
    </source>
</evidence>
<dbReference type="PANTHER" id="PTHR42852">
    <property type="entry name" value="THIOL:DISULFIDE INTERCHANGE PROTEIN DSBE"/>
    <property type="match status" value="1"/>
</dbReference>
<comment type="caution">
    <text evidence="6">The sequence shown here is derived from an EMBL/GenBank/DDBJ whole genome shotgun (WGS) entry which is preliminary data.</text>
</comment>
<keyword evidence="4" id="KW-1133">Transmembrane helix</keyword>
<dbReference type="InterPro" id="IPR013740">
    <property type="entry name" value="Redoxin"/>
</dbReference>
<dbReference type="InterPro" id="IPR036249">
    <property type="entry name" value="Thioredoxin-like_sf"/>
</dbReference>
<evidence type="ECO:0000256" key="3">
    <source>
        <dbReference type="ARBA" id="ARBA00023284"/>
    </source>
</evidence>
<evidence type="ECO:0000259" key="5">
    <source>
        <dbReference type="PROSITE" id="PS51352"/>
    </source>
</evidence>
<dbReference type="EMBL" id="JBHULV010000047">
    <property type="protein sequence ID" value="MFD2732824.1"/>
    <property type="molecule type" value="Genomic_DNA"/>
</dbReference>
<evidence type="ECO:0000256" key="2">
    <source>
        <dbReference type="ARBA" id="ARBA00022748"/>
    </source>
</evidence>
<keyword evidence="4" id="KW-0472">Membrane</keyword>
<feature type="domain" description="Thioredoxin" evidence="5">
    <location>
        <begin position="40"/>
        <end position="199"/>
    </location>
</feature>
<name>A0ABW5TVE2_9SPHI</name>
<sequence>MIKNIKWLNWSNISSAIIFVFIGIMLISPTVKGVVIQGLMKIGLFQPDIPSKKTSIALNNKNSSIEGVLFRNEKGEVVNLSELRGKVVFINFWATWCPPCVAEMPSINNLKQKFKNNANVVILMVDADNNPEKSQKFMRRKNYDLEVFTPASQIPEDLFGTALPTTVLLNKKGQIVFRHEGGADYANNEFQDYIEKLSQE</sequence>
<dbReference type="Gene3D" id="3.40.30.10">
    <property type="entry name" value="Glutaredoxin"/>
    <property type="match status" value="1"/>
</dbReference>
<dbReference type="PANTHER" id="PTHR42852:SF17">
    <property type="entry name" value="THIOREDOXIN-LIKE PROTEIN HI_1115"/>
    <property type="match status" value="1"/>
</dbReference>
<keyword evidence="3" id="KW-0676">Redox-active center</keyword>